<protein>
    <submittedName>
        <fullName evidence="1">Uncharacterized protein</fullName>
    </submittedName>
</protein>
<evidence type="ECO:0000313" key="1">
    <source>
        <dbReference type="EMBL" id="VDK30141.1"/>
    </source>
</evidence>
<dbReference type="OrthoDB" id="10472448at2759"/>
<proteinExistence type="predicted"/>
<sequence length="70" mass="7717">MKSDLRDNTEAGKKAPVLVSEAEGKATASSIGAFAYIECSGKYRVRKHTFMPLKIVDVIMFDLGCYVETQ</sequence>
<dbReference type="AlphaFoldDB" id="A0A3P6QDK6"/>
<accession>A0A3P6QDK6</accession>
<dbReference type="EMBL" id="UYRU01000410">
    <property type="protein sequence ID" value="VDK30141.1"/>
    <property type="molecule type" value="Genomic_DNA"/>
</dbReference>
<keyword evidence="2" id="KW-1185">Reference proteome</keyword>
<organism evidence="1 2">
    <name type="scientific">Dibothriocephalus latus</name>
    <name type="common">Fish tapeworm</name>
    <name type="synonym">Diphyllobothrium latum</name>
    <dbReference type="NCBI Taxonomy" id="60516"/>
    <lineage>
        <taxon>Eukaryota</taxon>
        <taxon>Metazoa</taxon>
        <taxon>Spiralia</taxon>
        <taxon>Lophotrochozoa</taxon>
        <taxon>Platyhelminthes</taxon>
        <taxon>Cestoda</taxon>
        <taxon>Eucestoda</taxon>
        <taxon>Diphyllobothriidea</taxon>
        <taxon>Diphyllobothriidae</taxon>
        <taxon>Dibothriocephalus</taxon>
    </lineage>
</organism>
<evidence type="ECO:0000313" key="2">
    <source>
        <dbReference type="Proteomes" id="UP000281553"/>
    </source>
</evidence>
<dbReference type="Proteomes" id="UP000281553">
    <property type="component" value="Unassembled WGS sequence"/>
</dbReference>
<dbReference type="InterPro" id="IPR027417">
    <property type="entry name" value="P-loop_NTPase"/>
</dbReference>
<name>A0A3P6QDK6_DIBLA</name>
<dbReference type="Gene3D" id="3.40.50.300">
    <property type="entry name" value="P-loop containing nucleotide triphosphate hydrolases"/>
    <property type="match status" value="1"/>
</dbReference>
<gene>
    <name evidence="1" type="ORF">DILT_LOCUS113</name>
</gene>
<reference evidence="1 2" key="1">
    <citation type="submission" date="2018-11" db="EMBL/GenBank/DDBJ databases">
        <authorList>
            <consortium name="Pathogen Informatics"/>
        </authorList>
    </citation>
    <scope>NUCLEOTIDE SEQUENCE [LARGE SCALE GENOMIC DNA]</scope>
</reference>